<name>A0A6P7TED1_9MOLL</name>
<dbReference type="AlphaFoldDB" id="A0A6P7TED1"/>
<dbReference type="RefSeq" id="XP_029648660.1">
    <property type="nucleotide sequence ID" value="XM_029792800.2"/>
</dbReference>
<feature type="compositionally biased region" description="Polar residues" evidence="2">
    <location>
        <begin position="874"/>
        <end position="891"/>
    </location>
</feature>
<keyword evidence="4" id="KW-1185">Reference proteome</keyword>
<feature type="compositionally biased region" description="Basic and acidic residues" evidence="2">
    <location>
        <begin position="859"/>
        <end position="873"/>
    </location>
</feature>
<dbReference type="Proteomes" id="UP000515154">
    <property type="component" value="Linkage group LG20"/>
</dbReference>
<evidence type="ECO:0000256" key="1">
    <source>
        <dbReference type="ARBA" id="ARBA00024336"/>
    </source>
</evidence>
<dbReference type="Pfam" id="PF19314">
    <property type="entry name" value="DUF5917"/>
    <property type="match status" value="1"/>
</dbReference>
<evidence type="ECO:0000259" key="3">
    <source>
        <dbReference type="Pfam" id="PF19314"/>
    </source>
</evidence>
<dbReference type="InterPro" id="IPR019384">
    <property type="entry name" value="FHIP"/>
</dbReference>
<feature type="region of interest" description="Disordered" evidence="2">
    <location>
        <begin position="1"/>
        <end position="32"/>
    </location>
</feature>
<feature type="compositionally biased region" description="Basic and acidic residues" evidence="2">
    <location>
        <begin position="21"/>
        <end position="32"/>
    </location>
</feature>
<feature type="compositionally biased region" description="Polar residues" evidence="2">
    <location>
        <begin position="1"/>
        <end position="11"/>
    </location>
</feature>
<feature type="region of interest" description="Disordered" evidence="2">
    <location>
        <begin position="908"/>
        <end position="934"/>
    </location>
</feature>
<dbReference type="InterPro" id="IPR045668">
    <property type="entry name" value="FHIP_KELAA_motif"/>
</dbReference>
<gene>
    <name evidence="5" type="primary">LOC115222541</name>
</gene>
<organism evidence="4 5">
    <name type="scientific">Octopus sinensis</name>
    <name type="common">East Asian common octopus</name>
    <dbReference type="NCBI Taxonomy" id="2607531"/>
    <lineage>
        <taxon>Eukaryota</taxon>
        <taxon>Metazoa</taxon>
        <taxon>Spiralia</taxon>
        <taxon>Lophotrochozoa</taxon>
        <taxon>Mollusca</taxon>
        <taxon>Cephalopoda</taxon>
        <taxon>Coleoidea</taxon>
        <taxon>Octopodiformes</taxon>
        <taxon>Octopoda</taxon>
        <taxon>Incirrata</taxon>
        <taxon>Octopodidae</taxon>
        <taxon>Octopus</taxon>
    </lineage>
</organism>
<sequence>MNWFKRTSNNKQEARPFLPGNKDEYGFPEMHPRRETDPATCLEVFQNHWKQAWMVIEDEDGLLKEQYSMDEVQTVMHNFEQMMTLLAGEESYDDDHHQGRPGPILVLIIKDNTFEKFSQWCEQIHELEERLICEQLKIFYHLIAHSEQLLLIHKAIVQPLMKLLSSCTQYLKSKEVEELLAQVLHQICLCISQQTSTLETFFSMDEGKVPAECLIFSLILYIHRDGRVGQQAREALLLIMALSNKYPDIGRYISDYCPVLATGLSGLFSSLPRKITITNEDWYCLTIEDCKDIPDLMLFLNSLEFCNAVLQIAHPLVRDQLVKYIYNGFLVPVLGAALHQNSREEVITATAYLDLFIRRITEPTLIKAFLRFILCEKYDEIIILESLITRINSNSKLSLVSLSLFKTLVDLNCEDVMFQLVFKYLIPCTHVMVSQKRAVKDIDFHSKSAEKFLSLRPKCCLKWDQDKENSENINFSRSYSMNDTYSTNSANSNNSANNWNELETDYIEYLYDAYINLKTCCDGCQCWSVPYDGDRPSPLSMMSLNILTPKKSFMDSVNGSVARNHKQEENRKNMKTETERGECGKDNSLKLLSHGNTQSSVRVTPDKDLLLQTQQTLASCNSDSVGNLETKTAQSSQPEKLSSIDNGYSSQTPETSLTQNQLSVGKTCKDENNKNMNAEPEQGECGKLLSQENMQSSAQRTTPDKDLLHTQQTLADSVGNLETKTASSLPVSQSSQPAQYDESSIAQTPQTFLTQNQLSNLHANCDDMESFLKFLDRIETGFVESDRNEDVFMFIDNLFSGPTGLPFQFGPYSNPNQAKSTPVKVEPIKNTCPEPLTENSIDTISSASGADENMSVSKQIDKKANVDNEKTSKECQQNHATSDLSSTPPLTQDTVFDQQLSQMNGLQDEVMTGSKPSSIDTQQVGQSPSEQSPLQSFCNAKNSKQMFMIGKKKLPSDPNAANSLTGSSALKHITGTPNIGPFLSALLSKLESMVQNSLHVNFLLTGLISRLATYPQPLLRSFLLNHNLVFQPSIKSLIQVLSSVRHKVDNYSHAIPDFSQLVVKARQTLNLRICTYQNELERKSLVNRKSPSPGLQLKSKSVEYASNSHKSVGRKHSFFLPASVKSGQLFAKVALQDRSTRPSTLESMPGGRGYRYINQQSPNEHFEVNPMENLRTRNAVHCAIVLEEFLKELAALSQEHSVLLWGTCM</sequence>
<dbReference type="KEGG" id="osn:115222541"/>
<feature type="compositionally biased region" description="Polar residues" evidence="2">
    <location>
        <begin position="914"/>
        <end position="934"/>
    </location>
</feature>
<accession>A0A6P7TED1</accession>
<feature type="region of interest" description="Disordered" evidence="2">
    <location>
        <begin position="560"/>
        <end position="603"/>
    </location>
</feature>
<dbReference type="PANTHER" id="PTHR21705">
    <property type="entry name" value="RAI16 PROTEIN-RELATED"/>
    <property type="match status" value="1"/>
</dbReference>
<feature type="region of interest" description="Disordered" evidence="2">
    <location>
        <begin position="724"/>
        <end position="745"/>
    </location>
</feature>
<evidence type="ECO:0000313" key="5">
    <source>
        <dbReference type="RefSeq" id="XP_029648660.1"/>
    </source>
</evidence>
<feature type="compositionally biased region" description="Polar residues" evidence="2">
    <location>
        <begin position="837"/>
        <end position="858"/>
    </location>
</feature>
<feature type="domain" description="FHF complex subunit HOOK-interacting protein C-terminal" evidence="3">
    <location>
        <begin position="979"/>
        <end position="1070"/>
    </location>
</feature>
<feature type="region of interest" description="Disordered" evidence="2">
    <location>
        <begin position="830"/>
        <end position="891"/>
    </location>
</feature>
<evidence type="ECO:0000256" key="2">
    <source>
        <dbReference type="SAM" id="MobiDB-lite"/>
    </source>
</evidence>
<reference evidence="5" key="1">
    <citation type="submission" date="2025-08" db="UniProtKB">
        <authorList>
            <consortium name="RefSeq"/>
        </authorList>
    </citation>
    <scope>IDENTIFICATION</scope>
</reference>
<feature type="region of interest" description="Disordered" evidence="2">
    <location>
        <begin position="622"/>
        <end position="662"/>
    </location>
</feature>
<dbReference type="InterPro" id="IPR045669">
    <property type="entry name" value="FHIP_C"/>
</dbReference>
<dbReference type="Pfam" id="PF19311">
    <property type="entry name" value="KELAA"/>
    <property type="match status" value="1"/>
</dbReference>
<proteinExistence type="inferred from homology"/>
<feature type="compositionally biased region" description="Basic and acidic residues" evidence="2">
    <location>
        <begin position="565"/>
        <end position="588"/>
    </location>
</feature>
<evidence type="ECO:0000313" key="4">
    <source>
        <dbReference type="Proteomes" id="UP000515154"/>
    </source>
</evidence>
<comment type="similarity">
    <text evidence="1">Belongs to the FHIP family.</text>
</comment>
<protein>
    <submittedName>
        <fullName evidence="5">FTS and Hook-interacting protein-like isoform X1</fullName>
    </submittedName>
</protein>
<dbReference type="PANTHER" id="PTHR21705:SF11">
    <property type="entry name" value="FHIP FAMILY PROTEIN CG3558"/>
    <property type="match status" value="1"/>
</dbReference>
<dbReference type="Pfam" id="PF10257">
    <property type="entry name" value="RAI16-like"/>
    <property type="match status" value="1"/>
</dbReference>